<feature type="repeat" description="WD" evidence="3">
    <location>
        <begin position="4"/>
        <end position="46"/>
    </location>
</feature>
<evidence type="ECO:0000256" key="1">
    <source>
        <dbReference type="ARBA" id="ARBA00022574"/>
    </source>
</evidence>
<dbReference type="InterPro" id="IPR051179">
    <property type="entry name" value="WD_repeat_multifunction"/>
</dbReference>
<reference evidence="5" key="1">
    <citation type="submission" date="2018-02" db="EMBL/GenBank/DDBJ databases">
        <title>Rhizophora mucronata_Transcriptome.</title>
        <authorList>
            <person name="Meera S.P."/>
            <person name="Sreeshan A."/>
            <person name="Augustine A."/>
        </authorList>
    </citation>
    <scope>NUCLEOTIDE SEQUENCE</scope>
    <source>
        <tissue evidence="5">Leaf</tissue>
    </source>
</reference>
<evidence type="ECO:0000256" key="3">
    <source>
        <dbReference type="PROSITE-ProRule" id="PRU00221"/>
    </source>
</evidence>
<keyword evidence="4" id="KW-0472">Membrane</keyword>
<keyword evidence="2" id="KW-0677">Repeat</keyword>
<dbReference type="InterPro" id="IPR036322">
    <property type="entry name" value="WD40_repeat_dom_sf"/>
</dbReference>
<dbReference type="InterPro" id="IPR015943">
    <property type="entry name" value="WD40/YVTN_repeat-like_dom_sf"/>
</dbReference>
<evidence type="ECO:0000256" key="2">
    <source>
        <dbReference type="ARBA" id="ARBA00022737"/>
    </source>
</evidence>
<dbReference type="PROSITE" id="PS50082">
    <property type="entry name" value="WD_REPEATS_2"/>
    <property type="match status" value="1"/>
</dbReference>
<accession>A0A2P2L7D0</accession>
<evidence type="ECO:0000256" key="4">
    <source>
        <dbReference type="SAM" id="Phobius"/>
    </source>
</evidence>
<proteinExistence type="predicted"/>
<protein>
    <submittedName>
        <fullName evidence="5">Angio-associated migratory cell protein-like</fullName>
    </submittedName>
</protein>
<sequence>MHIFTGHNGEVYAVACSPTDPALVATGSGDDRGFLWKIGQGDWASELLGIVMLCQPVLMIFILIMILAVLVSH</sequence>
<feature type="transmembrane region" description="Helical" evidence="4">
    <location>
        <begin position="47"/>
        <end position="71"/>
    </location>
</feature>
<keyword evidence="4" id="KW-1133">Transmembrane helix</keyword>
<name>A0A2P2L7D0_RHIMU</name>
<dbReference type="SUPFAM" id="SSF50978">
    <property type="entry name" value="WD40 repeat-like"/>
    <property type="match status" value="1"/>
</dbReference>
<evidence type="ECO:0000313" key="5">
    <source>
        <dbReference type="EMBL" id="MBX13845.1"/>
    </source>
</evidence>
<dbReference type="PANTHER" id="PTHR19857">
    <property type="entry name" value="MITOCHONDRIAL DIVISION PROTEIN 1-RELATED"/>
    <property type="match status" value="1"/>
</dbReference>
<dbReference type="AlphaFoldDB" id="A0A2P2L7D0"/>
<dbReference type="InterPro" id="IPR001680">
    <property type="entry name" value="WD40_rpt"/>
</dbReference>
<organism evidence="5">
    <name type="scientific">Rhizophora mucronata</name>
    <name type="common">Asiatic mangrove</name>
    <dbReference type="NCBI Taxonomy" id="61149"/>
    <lineage>
        <taxon>Eukaryota</taxon>
        <taxon>Viridiplantae</taxon>
        <taxon>Streptophyta</taxon>
        <taxon>Embryophyta</taxon>
        <taxon>Tracheophyta</taxon>
        <taxon>Spermatophyta</taxon>
        <taxon>Magnoliopsida</taxon>
        <taxon>eudicotyledons</taxon>
        <taxon>Gunneridae</taxon>
        <taxon>Pentapetalae</taxon>
        <taxon>rosids</taxon>
        <taxon>fabids</taxon>
        <taxon>Malpighiales</taxon>
        <taxon>Rhizophoraceae</taxon>
        <taxon>Rhizophora</taxon>
    </lineage>
</organism>
<keyword evidence="1 3" id="KW-0853">WD repeat</keyword>
<keyword evidence="4" id="KW-0812">Transmembrane</keyword>
<dbReference type="EMBL" id="GGEC01033361">
    <property type="protein sequence ID" value="MBX13845.1"/>
    <property type="molecule type" value="Transcribed_RNA"/>
</dbReference>
<dbReference type="PANTHER" id="PTHR19857:SF8">
    <property type="entry name" value="ANGIO-ASSOCIATED MIGRATORY CELL PROTEIN"/>
    <property type="match status" value="1"/>
</dbReference>
<dbReference type="Gene3D" id="2.130.10.10">
    <property type="entry name" value="YVTN repeat-like/Quinoprotein amine dehydrogenase"/>
    <property type="match status" value="1"/>
</dbReference>